<gene>
    <name evidence="1" type="ORF">PoMZ_02657</name>
</gene>
<accession>A0A4P7N7U4</accession>
<dbReference type="AlphaFoldDB" id="A0A4P7N7U4"/>
<proteinExistence type="predicted"/>
<dbReference type="EMBL" id="CP034205">
    <property type="protein sequence ID" value="QBZ57722.1"/>
    <property type="molecule type" value="Genomic_DNA"/>
</dbReference>
<evidence type="ECO:0000313" key="2">
    <source>
        <dbReference type="Proteomes" id="UP000294847"/>
    </source>
</evidence>
<name>A0A4P7N7U4_PYROR</name>
<sequence length="60" mass="6712">MNLPVVGHVADNSFLPKLVRSTSAQCRTLVAYLQGRAEYKQFVVTPQIFALFERSTLEGL</sequence>
<evidence type="ECO:0000313" key="1">
    <source>
        <dbReference type="EMBL" id="QBZ57722.1"/>
    </source>
</evidence>
<protein>
    <submittedName>
        <fullName evidence="1">Uncharacterized protein</fullName>
    </submittedName>
</protein>
<organism evidence="1 2">
    <name type="scientific">Pyricularia oryzae</name>
    <name type="common">Rice blast fungus</name>
    <name type="synonym">Magnaporthe oryzae</name>
    <dbReference type="NCBI Taxonomy" id="318829"/>
    <lineage>
        <taxon>Eukaryota</taxon>
        <taxon>Fungi</taxon>
        <taxon>Dikarya</taxon>
        <taxon>Ascomycota</taxon>
        <taxon>Pezizomycotina</taxon>
        <taxon>Sordariomycetes</taxon>
        <taxon>Sordariomycetidae</taxon>
        <taxon>Magnaporthales</taxon>
        <taxon>Pyriculariaceae</taxon>
        <taxon>Pyricularia</taxon>
    </lineage>
</organism>
<reference evidence="1 2" key="1">
    <citation type="journal article" date="2019" name="Mol. Biol. Evol.">
        <title>Blast fungal genomes show frequent chromosomal changes, gene gains and losses, and effector gene turnover.</title>
        <authorList>
            <person name="Gomez Luciano L.B."/>
            <person name="Jason Tsai I."/>
            <person name="Chuma I."/>
            <person name="Tosa Y."/>
            <person name="Chen Y.H."/>
            <person name="Li J.Y."/>
            <person name="Li M.Y."/>
            <person name="Jade Lu M.Y."/>
            <person name="Nakayashiki H."/>
            <person name="Li W.H."/>
        </authorList>
    </citation>
    <scope>NUCLEOTIDE SEQUENCE [LARGE SCALE GENOMIC DNA]</scope>
    <source>
        <strain evidence="1">MZ5-1-6</strain>
    </source>
</reference>
<dbReference type="Proteomes" id="UP000294847">
    <property type="component" value="Chromosome 2"/>
</dbReference>